<keyword evidence="2" id="KW-0378">Hydrolase</keyword>
<protein>
    <submittedName>
        <fullName evidence="4">Acetylornithine deacetylase</fullName>
    </submittedName>
</protein>
<dbReference type="CDD" id="cd03894">
    <property type="entry name" value="M20_ArgE"/>
    <property type="match status" value="1"/>
</dbReference>
<feature type="domain" description="Peptidase M20 dimerisation" evidence="3">
    <location>
        <begin position="164"/>
        <end position="272"/>
    </location>
</feature>
<organism evidence="4 5">
    <name type="scientific">Egicoccus halophilus</name>
    <dbReference type="NCBI Taxonomy" id="1670830"/>
    <lineage>
        <taxon>Bacteria</taxon>
        <taxon>Bacillati</taxon>
        <taxon>Actinomycetota</taxon>
        <taxon>Nitriliruptoria</taxon>
        <taxon>Egicoccales</taxon>
        <taxon>Egicoccaceae</taxon>
        <taxon>Egicoccus</taxon>
    </lineage>
</organism>
<gene>
    <name evidence="4" type="ORF">GCM10011354_35120</name>
</gene>
<reference evidence="4" key="2">
    <citation type="submission" date="2020-09" db="EMBL/GenBank/DDBJ databases">
        <authorList>
            <person name="Sun Q."/>
            <person name="Zhou Y."/>
        </authorList>
    </citation>
    <scope>NUCLEOTIDE SEQUENCE</scope>
    <source>
        <strain evidence="4">CGMCC 1.14988</strain>
    </source>
</reference>
<evidence type="ECO:0000313" key="5">
    <source>
        <dbReference type="Proteomes" id="UP000650511"/>
    </source>
</evidence>
<keyword evidence="5" id="KW-1185">Reference proteome</keyword>
<dbReference type="InterPro" id="IPR011650">
    <property type="entry name" value="Peptidase_M20_dimer"/>
</dbReference>
<accession>A0A8J3EZB8</accession>
<dbReference type="Gene3D" id="3.30.70.360">
    <property type="match status" value="1"/>
</dbReference>
<evidence type="ECO:0000256" key="2">
    <source>
        <dbReference type="ARBA" id="ARBA00022801"/>
    </source>
</evidence>
<dbReference type="Proteomes" id="UP000650511">
    <property type="component" value="Unassembled WGS sequence"/>
</dbReference>
<dbReference type="SUPFAM" id="SSF55031">
    <property type="entry name" value="Bacterial exopeptidase dimerisation domain"/>
    <property type="match status" value="1"/>
</dbReference>
<dbReference type="PANTHER" id="PTHR43808:SF31">
    <property type="entry name" value="N-ACETYL-L-CITRULLINE DEACETYLASE"/>
    <property type="match status" value="1"/>
</dbReference>
<comment type="caution">
    <text evidence="4">The sequence shown here is derived from an EMBL/GenBank/DDBJ whole genome shotgun (WGS) entry which is preliminary data.</text>
</comment>
<name>A0A8J3EZB8_9ACTN</name>
<dbReference type="NCBIfam" id="TIGR01892">
    <property type="entry name" value="AcOrn-deacetyl"/>
    <property type="match status" value="1"/>
</dbReference>
<dbReference type="InterPro" id="IPR050072">
    <property type="entry name" value="Peptidase_M20A"/>
</dbReference>
<evidence type="ECO:0000313" key="4">
    <source>
        <dbReference type="EMBL" id="GGI09648.1"/>
    </source>
</evidence>
<dbReference type="PANTHER" id="PTHR43808">
    <property type="entry name" value="ACETYLORNITHINE DEACETYLASE"/>
    <property type="match status" value="1"/>
</dbReference>
<dbReference type="GO" id="GO:0006526">
    <property type="term" value="P:L-arginine biosynthetic process"/>
    <property type="evidence" value="ECO:0007669"/>
    <property type="project" value="InterPro"/>
</dbReference>
<dbReference type="InterPro" id="IPR036264">
    <property type="entry name" value="Bact_exopeptidase_dim_dom"/>
</dbReference>
<dbReference type="GO" id="GO:0008777">
    <property type="term" value="F:acetylornithine deacetylase activity"/>
    <property type="evidence" value="ECO:0007669"/>
    <property type="project" value="TreeGrafter"/>
</dbReference>
<dbReference type="InterPro" id="IPR010169">
    <property type="entry name" value="AcOrn-deacetyl"/>
</dbReference>
<dbReference type="Pfam" id="PF07687">
    <property type="entry name" value="M20_dimer"/>
    <property type="match status" value="1"/>
</dbReference>
<sequence length="377" mass="39966">MDALVGMDTTARHPNLHLLGFIEALLDDHGVPHERVWSPDGTCANLIARIGPAVEGGVVLSGHTDCVPVAGQPWSRDPFAMHAADDGRLYGRGVADMKGFLAVVLAALPSMLAADLRRPVILAFSYDEEVGTVGAPSLVERLVATQPRPESVVIGEPTSMEVVTAHKGVRAFTTVVDGRDAHSSQPQRAANAVAAAARIATFLDDLAIRLETAAADERFDPPHTTVNLATIEGGQAINIVPRRCELAWEYRPVPADDSEAILDEVRRFADQEVLPRLRRGSGDGRIEFVVDAMARALADEDGGPAETLCRGLTGYTGPSRTVAFGTDGGHFQAAGLSTVVCGPGSIDQAHVADEWIEHAQLQAAEAFVAGLLERLSS</sequence>
<dbReference type="Pfam" id="PF01546">
    <property type="entry name" value="Peptidase_M20"/>
    <property type="match status" value="1"/>
</dbReference>
<keyword evidence="1" id="KW-0479">Metal-binding</keyword>
<dbReference type="SUPFAM" id="SSF53187">
    <property type="entry name" value="Zn-dependent exopeptidases"/>
    <property type="match status" value="1"/>
</dbReference>
<dbReference type="InterPro" id="IPR002933">
    <property type="entry name" value="Peptidase_M20"/>
</dbReference>
<dbReference type="EMBL" id="BMHA01000017">
    <property type="protein sequence ID" value="GGI09648.1"/>
    <property type="molecule type" value="Genomic_DNA"/>
</dbReference>
<proteinExistence type="predicted"/>
<evidence type="ECO:0000259" key="3">
    <source>
        <dbReference type="Pfam" id="PF07687"/>
    </source>
</evidence>
<dbReference type="NCBIfam" id="NF005710">
    <property type="entry name" value="PRK07522.1"/>
    <property type="match status" value="1"/>
</dbReference>
<reference evidence="4" key="1">
    <citation type="journal article" date="2014" name="Int. J. Syst. Evol. Microbiol.">
        <title>Complete genome sequence of Corynebacterium casei LMG S-19264T (=DSM 44701T), isolated from a smear-ripened cheese.</title>
        <authorList>
            <consortium name="US DOE Joint Genome Institute (JGI-PGF)"/>
            <person name="Walter F."/>
            <person name="Albersmeier A."/>
            <person name="Kalinowski J."/>
            <person name="Ruckert C."/>
        </authorList>
    </citation>
    <scope>NUCLEOTIDE SEQUENCE</scope>
    <source>
        <strain evidence="4">CGMCC 1.14988</strain>
    </source>
</reference>
<dbReference type="AlphaFoldDB" id="A0A8J3EZB8"/>
<evidence type="ECO:0000256" key="1">
    <source>
        <dbReference type="ARBA" id="ARBA00022723"/>
    </source>
</evidence>
<dbReference type="Gene3D" id="3.40.630.10">
    <property type="entry name" value="Zn peptidases"/>
    <property type="match status" value="1"/>
</dbReference>
<dbReference type="GO" id="GO:0046872">
    <property type="term" value="F:metal ion binding"/>
    <property type="evidence" value="ECO:0007669"/>
    <property type="project" value="UniProtKB-KW"/>
</dbReference>